<dbReference type="EMBL" id="LSYS01007350">
    <property type="protein sequence ID" value="OPJ71864.1"/>
    <property type="molecule type" value="Genomic_DNA"/>
</dbReference>
<evidence type="ECO:0000313" key="1">
    <source>
        <dbReference type="EMBL" id="OPJ71864.1"/>
    </source>
</evidence>
<organism evidence="1 2">
    <name type="scientific">Patagioenas fasciata monilis</name>
    <dbReference type="NCBI Taxonomy" id="372326"/>
    <lineage>
        <taxon>Eukaryota</taxon>
        <taxon>Metazoa</taxon>
        <taxon>Chordata</taxon>
        <taxon>Craniata</taxon>
        <taxon>Vertebrata</taxon>
        <taxon>Euteleostomi</taxon>
        <taxon>Archelosauria</taxon>
        <taxon>Archosauria</taxon>
        <taxon>Dinosauria</taxon>
        <taxon>Saurischia</taxon>
        <taxon>Theropoda</taxon>
        <taxon>Coelurosauria</taxon>
        <taxon>Aves</taxon>
        <taxon>Neognathae</taxon>
        <taxon>Neoaves</taxon>
        <taxon>Columbimorphae</taxon>
        <taxon>Columbiformes</taxon>
        <taxon>Columbidae</taxon>
        <taxon>Patagioenas</taxon>
    </lineage>
</organism>
<sequence length="70" mass="7523">MSGAEQEGAGSTGLAGRRWHRACSSRLGTNPPGCDGDSCSYRILQLLRVSEDRLLLRCHMETCSGLQITG</sequence>
<accession>A0A1V4JIF2</accession>
<dbReference type="AlphaFoldDB" id="A0A1V4JIF2"/>
<proteinExistence type="predicted"/>
<reference evidence="1 2" key="1">
    <citation type="submission" date="2016-02" db="EMBL/GenBank/DDBJ databases">
        <title>Band-tailed pigeon sequencing and assembly.</title>
        <authorList>
            <person name="Soares A.E."/>
            <person name="Novak B.J."/>
            <person name="Rice E.S."/>
            <person name="O'Connell B."/>
            <person name="Chang D."/>
            <person name="Weber S."/>
            <person name="Shapiro B."/>
        </authorList>
    </citation>
    <scope>NUCLEOTIDE SEQUENCE [LARGE SCALE GENOMIC DNA]</scope>
    <source>
        <strain evidence="1">BTP2013</strain>
        <tissue evidence="1">Blood</tissue>
    </source>
</reference>
<name>A0A1V4JIF2_PATFA</name>
<comment type="caution">
    <text evidence="1">The sequence shown here is derived from an EMBL/GenBank/DDBJ whole genome shotgun (WGS) entry which is preliminary data.</text>
</comment>
<evidence type="ECO:0000313" key="2">
    <source>
        <dbReference type="Proteomes" id="UP000190648"/>
    </source>
</evidence>
<dbReference type="Proteomes" id="UP000190648">
    <property type="component" value="Unassembled WGS sequence"/>
</dbReference>
<protein>
    <submittedName>
        <fullName evidence="1">Uncharacterized protein</fullName>
    </submittedName>
</protein>
<keyword evidence="2" id="KW-1185">Reference proteome</keyword>
<gene>
    <name evidence="1" type="ORF">AV530_020123</name>
</gene>